<evidence type="ECO:0000313" key="2">
    <source>
        <dbReference type="EMBL" id="MBD2198402.1"/>
    </source>
</evidence>
<comment type="caution">
    <text evidence="2">The sequence shown here is derived from an EMBL/GenBank/DDBJ whole genome shotgun (WGS) entry which is preliminary data.</text>
</comment>
<dbReference type="Pfam" id="PF05729">
    <property type="entry name" value="NACHT"/>
    <property type="match status" value="1"/>
</dbReference>
<name>A0ABR8AEE9_9CYAN</name>
<gene>
    <name evidence="2" type="ORF">H6G24_23325</name>
</gene>
<feature type="domain" description="NACHT" evidence="1">
    <location>
        <begin position="120"/>
        <end position="267"/>
    </location>
</feature>
<protein>
    <submittedName>
        <fullName evidence="2">NACHT domain-containing protein</fullName>
    </submittedName>
</protein>
<reference evidence="2 3" key="1">
    <citation type="journal article" date="2020" name="ISME J.">
        <title>Comparative genomics reveals insights into cyanobacterial evolution and habitat adaptation.</title>
        <authorList>
            <person name="Chen M.Y."/>
            <person name="Teng W.K."/>
            <person name="Zhao L."/>
            <person name="Hu C.X."/>
            <person name="Zhou Y.K."/>
            <person name="Han B.P."/>
            <person name="Song L.R."/>
            <person name="Shu W.S."/>
        </authorList>
    </citation>
    <scope>NUCLEOTIDE SEQUENCE [LARGE SCALE GENOMIC DNA]</scope>
    <source>
        <strain evidence="2 3">FACHB-288</strain>
    </source>
</reference>
<dbReference type="Proteomes" id="UP000658514">
    <property type="component" value="Unassembled WGS sequence"/>
</dbReference>
<proteinExistence type="predicted"/>
<keyword evidence="3" id="KW-1185">Reference proteome</keyword>
<dbReference type="Gene3D" id="3.40.50.300">
    <property type="entry name" value="P-loop containing nucleotide triphosphate hydrolases"/>
    <property type="match status" value="1"/>
</dbReference>
<dbReference type="EMBL" id="JACJQH010000040">
    <property type="protein sequence ID" value="MBD2198402.1"/>
    <property type="molecule type" value="Genomic_DNA"/>
</dbReference>
<dbReference type="SUPFAM" id="SSF52540">
    <property type="entry name" value="P-loop containing nucleoside triphosphate hydrolases"/>
    <property type="match status" value="1"/>
</dbReference>
<organism evidence="2 3">
    <name type="scientific">Calothrix parietina FACHB-288</name>
    <dbReference type="NCBI Taxonomy" id="2692896"/>
    <lineage>
        <taxon>Bacteria</taxon>
        <taxon>Bacillati</taxon>
        <taxon>Cyanobacteriota</taxon>
        <taxon>Cyanophyceae</taxon>
        <taxon>Nostocales</taxon>
        <taxon>Calotrichaceae</taxon>
        <taxon>Calothrix</taxon>
    </lineage>
</organism>
<dbReference type="InterPro" id="IPR007111">
    <property type="entry name" value="NACHT_NTPase"/>
</dbReference>
<evidence type="ECO:0000259" key="1">
    <source>
        <dbReference type="Pfam" id="PF05729"/>
    </source>
</evidence>
<evidence type="ECO:0000313" key="3">
    <source>
        <dbReference type="Proteomes" id="UP000658514"/>
    </source>
</evidence>
<sequence length="433" mass="49766">MSPSSTEEIEKIDKVIEAQRIGGNIWNVFFGQQTTPIGNPARPKNERILLAAVKEEVTSRLRQSLHNAVLINLGKESQPQQVKRPWDAEIRIGLKPAEPLPDTTTILEVFDSQEIAGKLLILGPPGVGKTTTQLELAQALVSRAEEVPDYPNPVLFNLSSWIDDRQPITEWLVAELKSKYGVSKKFGQECLNNHQLLPLLDGLDEIEPQRQELCVHAINKFLSGETRPLYLIVCSRSEEYSNYATQLQLNGAIYLQPLTYNQICDYLTSINYIALWSTISNDLDLLELVKTPLLLSITVLAFQEISIEQWQRLDSTADRIQYLLDAYIGRMLTRNINSRAYLNNKPPNARQTRIWLTCLARTLQEQSQTLFSIEEIQALGRLQKYWRGEMPWNYRRFLDYATERLILQRIGRQYKFIHKLLQDHFTNMSLPSD</sequence>
<dbReference type="InterPro" id="IPR027417">
    <property type="entry name" value="P-loop_NTPase"/>
</dbReference>
<accession>A0ABR8AEE9</accession>